<dbReference type="SUPFAM" id="SSF47986">
    <property type="entry name" value="DEATH domain"/>
    <property type="match status" value="1"/>
</dbReference>
<organism evidence="2 3">
    <name type="scientific">Plectus sambesii</name>
    <dbReference type="NCBI Taxonomy" id="2011161"/>
    <lineage>
        <taxon>Eukaryota</taxon>
        <taxon>Metazoa</taxon>
        <taxon>Ecdysozoa</taxon>
        <taxon>Nematoda</taxon>
        <taxon>Chromadorea</taxon>
        <taxon>Plectida</taxon>
        <taxon>Plectina</taxon>
        <taxon>Plectoidea</taxon>
        <taxon>Plectidae</taxon>
        <taxon>Plectus</taxon>
    </lineage>
</organism>
<evidence type="ECO:0000313" key="2">
    <source>
        <dbReference type="Proteomes" id="UP000887566"/>
    </source>
</evidence>
<sequence>MRQAEEISAVTRKDTRNMRLIAYMEASGPLAFQEFINALCKLKKNYLAGKILAHLPSSSIQQLTLSEMSTTLNNSSRATSNAETTSNGPNSGVQSRDMLGGDQSNHAAQRKIITNNFNGPTGQE</sequence>
<name>A0A914XEV9_9BILA</name>
<feature type="region of interest" description="Disordered" evidence="1">
    <location>
        <begin position="70"/>
        <end position="124"/>
    </location>
</feature>
<feature type="compositionally biased region" description="Polar residues" evidence="1">
    <location>
        <begin position="102"/>
        <end position="124"/>
    </location>
</feature>
<reference evidence="3" key="1">
    <citation type="submission" date="2022-11" db="UniProtKB">
        <authorList>
            <consortium name="WormBaseParasite"/>
        </authorList>
    </citation>
    <scope>IDENTIFICATION</scope>
</reference>
<evidence type="ECO:0000256" key="1">
    <source>
        <dbReference type="SAM" id="MobiDB-lite"/>
    </source>
</evidence>
<dbReference type="AlphaFoldDB" id="A0A914XEV9"/>
<feature type="compositionally biased region" description="Polar residues" evidence="1">
    <location>
        <begin position="70"/>
        <end position="94"/>
    </location>
</feature>
<dbReference type="Proteomes" id="UP000887566">
    <property type="component" value="Unplaced"/>
</dbReference>
<evidence type="ECO:0000313" key="3">
    <source>
        <dbReference type="WBParaSite" id="PSAMB.scaffold820size40873.g8980.t1"/>
    </source>
</evidence>
<dbReference type="WBParaSite" id="PSAMB.scaffold820size40873.g8980.t1">
    <property type="protein sequence ID" value="PSAMB.scaffold820size40873.g8980.t1"/>
    <property type="gene ID" value="PSAMB.scaffold820size40873.g8980"/>
</dbReference>
<dbReference type="Gene3D" id="1.10.533.10">
    <property type="entry name" value="Death Domain, Fas"/>
    <property type="match status" value="1"/>
</dbReference>
<protein>
    <submittedName>
        <fullName evidence="3">CARD domain-containing protein</fullName>
    </submittedName>
</protein>
<accession>A0A914XEV9</accession>
<proteinExistence type="predicted"/>
<dbReference type="InterPro" id="IPR011029">
    <property type="entry name" value="DEATH-like_dom_sf"/>
</dbReference>
<keyword evidence="2" id="KW-1185">Reference proteome</keyword>